<dbReference type="InterPro" id="IPR054722">
    <property type="entry name" value="PolX-like_BBD"/>
</dbReference>
<dbReference type="RefSeq" id="XP_019087601.1">
    <property type="nucleotide sequence ID" value="XM_019232056.1"/>
</dbReference>
<dbReference type="Pfam" id="PF14223">
    <property type="entry name" value="Retrotran_gag_2"/>
    <property type="match status" value="1"/>
</dbReference>
<organism evidence="2 3">
    <name type="scientific">Camelina sativa</name>
    <name type="common">False flax</name>
    <name type="synonym">Myagrum sativum</name>
    <dbReference type="NCBI Taxonomy" id="90675"/>
    <lineage>
        <taxon>Eukaryota</taxon>
        <taxon>Viridiplantae</taxon>
        <taxon>Streptophyta</taxon>
        <taxon>Embryophyta</taxon>
        <taxon>Tracheophyta</taxon>
        <taxon>Spermatophyta</taxon>
        <taxon>Magnoliopsida</taxon>
        <taxon>eudicotyledons</taxon>
        <taxon>Gunneridae</taxon>
        <taxon>Pentapetalae</taxon>
        <taxon>rosids</taxon>
        <taxon>malvids</taxon>
        <taxon>Brassicales</taxon>
        <taxon>Brassicaceae</taxon>
        <taxon>Camelineae</taxon>
        <taxon>Camelina</taxon>
    </lineage>
</organism>
<gene>
    <name evidence="3" type="primary">LOC104728711</name>
</gene>
<keyword evidence="2" id="KW-1185">Reference proteome</keyword>
<dbReference type="GeneID" id="104728711"/>
<evidence type="ECO:0000313" key="3">
    <source>
        <dbReference type="RefSeq" id="XP_019087601.1"/>
    </source>
</evidence>
<dbReference type="Proteomes" id="UP000694864">
    <property type="component" value="Chromosome 11"/>
</dbReference>
<proteinExistence type="predicted"/>
<feature type="domain" description="Retrovirus-related Pol polyprotein from transposon TNT 1-94-like beta-barrel" evidence="1">
    <location>
        <begin position="420"/>
        <end position="463"/>
    </location>
</feature>
<evidence type="ECO:0000259" key="1">
    <source>
        <dbReference type="Pfam" id="PF22936"/>
    </source>
</evidence>
<reference evidence="2" key="1">
    <citation type="journal article" date="2014" name="Nat. Commun.">
        <title>The emerging biofuel crop Camelina sativa retains a highly undifferentiated hexaploid genome structure.</title>
        <authorList>
            <person name="Kagale S."/>
            <person name="Koh C."/>
            <person name="Nixon J."/>
            <person name="Bollina V."/>
            <person name="Clarke W.E."/>
            <person name="Tuteja R."/>
            <person name="Spillane C."/>
            <person name="Robinson S.J."/>
            <person name="Links M.G."/>
            <person name="Clarke C."/>
            <person name="Higgins E.E."/>
            <person name="Huebert T."/>
            <person name="Sharpe A.G."/>
            <person name="Parkin I.A."/>
        </authorList>
    </citation>
    <scope>NUCLEOTIDE SEQUENCE [LARGE SCALE GENOMIC DNA]</scope>
    <source>
        <strain evidence="2">cv. DH55</strain>
    </source>
</reference>
<sequence length="467" mass="53917">MENPQQLIDENNPLMLDAEHYDDWKAQIRQIIQICDMEAWFGVEDGWSHPTLMNMRGETVIKPCKLWMAEEKLKGKQNTEALSTIFSCLPMDLIAMVQECMSAKEAWDRLEAFFEETRRMRKNDQKAEESVTLKTVETQTTVQGCSTLKRRSVLKCYNRQGCGHTKSCLTWSDIDFPKEDDKNQKSVLKSNDEVACLSVEKQVIPLSKDLILQKKENYDLMSEKEELLCRVFALEKLLSEENVISSLLRQRLEDQLKNNKRLSKGRKDLDKRMITHKGTMISNGDMSNHGGNSSGDMSVVNRFKNRVSQLIRQKKFHKVGRRGNQVFFKKNDMLIVLEVGARLWSVEDLNKRTCCCYYASQSLHNVVCFKCLDCTIPLTHLKECHKDVRRYKRVNIKKRDMNCCVAHTVDDEQTIVLKHWFFDSGCLRHITGNQGRLHTFEKGSADKVTFGDEAEGKIRGKGASRVV</sequence>
<name>A0ABM1QLG3_CAMSA</name>
<dbReference type="Pfam" id="PF22936">
    <property type="entry name" value="Pol_BBD"/>
    <property type="match status" value="1"/>
</dbReference>
<accession>A0ABM1QLG3</accession>
<evidence type="ECO:0000313" key="2">
    <source>
        <dbReference type="Proteomes" id="UP000694864"/>
    </source>
</evidence>
<reference evidence="3" key="2">
    <citation type="submission" date="2025-08" db="UniProtKB">
        <authorList>
            <consortium name="RefSeq"/>
        </authorList>
    </citation>
    <scope>IDENTIFICATION</scope>
    <source>
        <tissue evidence="3">Leaf</tissue>
    </source>
</reference>
<protein>
    <submittedName>
        <fullName evidence="3">Uncharacterized protein LOC104728711</fullName>
    </submittedName>
</protein>